<dbReference type="AlphaFoldDB" id="V5FKG3"/>
<accession>V5FKG3</accession>
<sequence length="310" mass="34531">METIADLAIASLKEAGLGDVLYLPEQQLYDERVASYWSKPAQLKPRAIVQPRNMEEVSKALSALVKVNDCKIAVANYQVVLADGSIIEANKSKNSDLFFLLKGGGNNFGIITRFDVATFPSHDIWDGIITYSKSETDELVSAMVDFIKNLHGEPNDHLLAMWTYLPKTKDHIITAVLTNLDGVENAKSLDGFLSILCQKNMKTTTVATKLKDDTWFTLTFKLDPRLIKKVADAFEALTEEFKPLIPEQNFYVSMVLQPLLTSFAKHSVARDGNVLGLDRIKDDCVLMVIAIEIDTRTLTEIRVSEVESDG</sequence>
<dbReference type="Gene3D" id="3.30.465.10">
    <property type="match status" value="1"/>
</dbReference>
<evidence type="ECO:0000256" key="3">
    <source>
        <dbReference type="ARBA" id="ARBA00022827"/>
    </source>
</evidence>
<keyword evidence="6" id="KW-1185">Reference proteome</keyword>
<dbReference type="GO" id="GO:0050660">
    <property type="term" value="F:flavin adenine dinucleotide binding"/>
    <property type="evidence" value="ECO:0007669"/>
    <property type="project" value="InterPro"/>
</dbReference>
<proteinExistence type="inferred from homology"/>
<dbReference type="InParanoid" id="V5FKG3"/>
<comment type="caution">
    <text evidence="5">The sequence shown here is derived from an EMBL/GenBank/DDBJ whole genome shotgun (WGS) entry which is preliminary data.</text>
</comment>
<evidence type="ECO:0000256" key="2">
    <source>
        <dbReference type="ARBA" id="ARBA00022630"/>
    </source>
</evidence>
<dbReference type="InterPro" id="IPR050416">
    <property type="entry name" value="FAD-linked_Oxidoreductase"/>
</dbReference>
<dbReference type="HOGENOM" id="CLU_897127_0_0_1"/>
<dbReference type="InterPro" id="IPR016169">
    <property type="entry name" value="FAD-bd_PCMH_sub2"/>
</dbReference>
<dbReference type="InterPro" id="IPR036318">
    <property type="entry name" value="FAD-bd_PCMH-like_sf"/>
</dbReference>
<name>V5FKG3_BYSSN</name>
<dbReference type="PANTHER" id="PTHR42973">
    <property type="entry name" value="BINDING OXIDOREDUCTASE, PUTATIVE (AFU_ORTHOLOGUE AFUA_1G17690)-RELATED"/>
    <property type="match status" value="1"/>
</dbReference>
<dbReference type="SUPFAM" id="SSF56176">
    <property type="entry name" value="FAD-binding/transporter-associated domain-like"/>
    <property type="match status" value="1"/>
</dbReference>
<reference evidence="6" key="1">
    <citation type="journal article" date="2014" name="Genome Announc.">
        <title>Draft genome sequence of the formaldehyde-resistant fungus Byssochlamys spectabilis No. 5 (anamorph Paecilomyces variotii No. 5) (NBRC109023).</title>
        <authorList>
            <person name="Oka T."/>
            <person name="Ekino K."/>
            <person name="Fukuda K."/>
            <person name="Nomura Y."/>
        </authorList>
    </citation>
    <scope>NUCLEOTIDE SEQUENCE [LARGE SCALE GENOMIC DNA]</scope>
    <source>
        <strain evidence="6">No. 5 / NBRC 109023</strain>
    </source>
</reference>
<evidence type="ECO:0000313" key="5">
    <source>
        <dbReference type="EMBL" id="GAD98369.1"/>
    </source>
</evidence>
<evidence type="ECO:0000256" key="1">
    <source>
        <dbReference type="ARBA" id="ARBA00005466"/>
    </source>
</evidence>
<keyword evidence="4" id="KW-0560">Oxidoreductase</keyword>
<comment type="similarity">
    <text evidence="1">Belongs to the oxygen-dependent FAD-linked oxidoreductase family.</text>
</comment>
<evidence type="ECO:0000313" key="6">
    <source>
        <dbReference type="Proteomes" id="UP000018001"/>
    </source>
</evidence>
<evidence type="ECO:0000256" key="4">
    <source>
        <dbReference type="ARBA" id="ARBA00023002"/>
    </source>
</evidence>
<dbReference type="OrthoDB" id="2151789at2759"/>
<dbReference type="GO" id="GO:0016491">
    <property type="term" value="F:oxidoreductase activity"/>
    <property type="evidence" value="ECO:0007669"/>
    <property type="project" value="UniProtKB-KW"/>
</dbReference>
<evidence type="ECO:0008006" key="7">
    <source>
        <dbReference type="Google" id="ProtNLM"/>
    </source>
</evidence>
<protein>
    <recommendedName>
        <fullName evidence="7">FAD-binding PCMH-type domain-containing protein</fullName>
    </recommendedName>
</protein>
<dbReference type="Proteomes" id="UP000018001">
    <property type="component" value="Unassembled WGS sequence"/>
</dbReference>
<organism evidence="5 6">
    <name type="scientific">Byssochlamys spectabilis (strain No. 5 / NBRC 109023)</name>
    <name type="common">Paecilomyces variotii</name>
    <dbReference type="NCBI Taxonomy" id="1356009"/>
    <lineage>
        <taxon>Eukaryota</taxon>
        <taxon>Fungi</taxon>
        <taxon>Dikarya</taxon>
        <taxon>Ascomycota</taxon>
        <taxon>Pezizomycotina</taxon>
        <taxon>Eurotiomycetes</taxon>
        <taxon>Eurotiomycetidae</taxon>
        <taxon>Eurotiales</taxon>
        <taxon>Thermoascaceae</taxon>
        <taxon>Paecilomyces</taxon>
    </lineage>
</organism>
<dbReference type="PANTHER" id="PTHR42973:SF53">
    <property type="entry name" value="FAD-BINDING PCMH-TYPE DOMAIN-CONTAINING PROTEIN-RELATED"/>
    <property type="match status" value="1"/>
</dbReference>
<keyword evidence="3" id="KW-0274">FAD</keyword>
<dbReference type="eggNOG" id="KOG1231">
    <property type="taxonomic scope" value="Eukaryota"/>
</dbReference>
<dbReference type="EMBL" id="BAUL01000242">
    <property type="protein sequence ID" value="GAD98369.1"/>
    <property type="molecule type" value="Genomic_DNA"/>
</dbReference>
<gene>
    <name evidence="5" type="ORF">PVAR5_7061</name>
</gene>
<keyword evidence="2" id="KW-0285">Flavoprotein</keyword>